<organism evidence="1 2">
    <name type="scientific">Labilithrix luteola</name>
    <dbReference type="NCBI Taxonomy" id="1391654"/>
    <lineage>
        <taxon>Bacteria</taxon>
        <taxon>Pseudomonadati</taxon>
        <taxon>Myxococcota</taxon>
        <taxon>Polyangia</taxon>
        <taxon>Polyangiales</taxon>
        <taxon>Labilitrichaceae</taxon>
        <taxon>Labilithrix</taxon>
    </lineage>
</organism>
<dbReference type="AlphaFoldDB" id="A0A0K1QE36"/>
<reference evidence="1 2" key="1">
    <citation type="submission" date="2015-08" db="EMBL/GenBank/DDBJ databases">
        <authorList>
            <person name="Babu N.S."/>
            <person name="Beckwith C.J."/>
            <person name="Beseler K.G."/>
            <person name="Brison A."/>
            <person name="Carone J.V."/>
            <person name="Caskin T.P."/>
            <person name="Diamond M."/>
            <person name="Durham M.E."/>
            <person name="Foxe J.M."/>
            <person name="Go M."/>
            <person name="Henderson B.A."/>
            <person name="Jones I.B."/>
            <person name="McGettigan J.A."/>
            <person name="Micheletti S.J."/>
            <person name="Nasrallah M.E."/>
            <person name="Ortiz D."/>
            <person name="Piller C.R."/>
            <person name="Privatt S.R."/>
            <person name="Schneider S.L."/>
            <person name="Sharp S."/>
            <person name="Smith T.C."/>
            <person name="Stanton J.D."/>
            <person name="Ullery H.E."/>
            <person name="Wilson R.J."/>
            <person name="Serrano M.G."/>
            <person name="Buck G."/>
            <person name="Lee V."/>
            <person name="Wang Y."/>
            <person name="Carvalho R."/>
            <person name="Voegtly L."/>
            <person name="Shi R."/>
            <person name="Duckworth R."/>
            <person name="Johnson A."/>
            <person name="Loviza R."/>
            <person name="Walstead R."/>
            <person name="Shah Z."/>
            <person name="Kiflezghi M."/>
            <person name="Wade K."/>
            <person name="Ball S.L."/>
            <person name="Bradley K.W."/>
            <person name="Asai D.J."/>
            <person name="Bowman C.A."/>
            <person name="Russell D.A."/>
            <person name="Pope W.H."/>
            <person name="Jacobs-Sera D."/>
            <person name="Hendrix R.W."/>
            <person name="Hatfull G.F."/>
        </authorList>
    </citation>
    <scope>NUCLEOTIDE SEQUENCE [LARGE SCALE GENOMIC DNA]</scope>
    <source>
        <strain evidence="1 2">DSM 27648</strain>
    </source>
</reference>
<name>A0A0K1QE36_9BACT</name>
<dbReference type="STRING" id="1391654.AKJ09_10353"/>
<dbReference type="EMBL" id="CP012333">
    <property type="protein sequence ID" value="AKV03690.1"/>
    <property type="molecule type" value="Genomic_DNA"/>
</dbReference>
<proteinExistence type="predicted"/>
<evidence type="ECO:0000313" key="1">
    <source>
        <dbReference type="EMBL" id="AKV03690.1"/>
    </source>
</evidence>
<accession>A0A0K1QE36</accession>
<evidence type="ECO:0008006" key="3">
    <source>
        <dbReference type="Google" id="ProtNLM"/>
    </source>
</evidence>
<protein>
    <recommendedName>
        <fullName evidence="3">Dickkopf N-terminal cysteine-rich domain-containing protein</fullName>
    </recommendedName>
</protein>
<gene>
    <name evidence="1" type="ORF">AKJ09_10353</name>
</gene>
<dbReference type="Proteomes" id="UP000064967">
    <property type="component" value="Chromosome"/>
</dbReference>
<dbReference type="KEGG" id="llu:AKJ09_10353"/>
<keyword evidence="2" id="KW-1185">Reference proteome</keyword>
<sequence length="291" mass="30377">MVTLASLGMWAVVACSGETSPETLDSSGFVAQLCQLYRPCCERESLATDVRPCRDSYAKIAAVSDIDLAEANACLAERRARSNDPDFCLQQLDSAESCTRVFRRKPSPDGLALGARCTSDNDCAPAEGGTVRCARTDPVGKEICQLQIDGHAGDGPCLGTVDVSGFVGQPGFYGAERAYLCHLSDGLYCTATSTCAEAKGVGQPCDGPPWVCTSGNFCEYTTKTCMALLGEGSSCAQNLFACARGLSCNRGTCSAERAFGAPCTSGDDCGSKRCVDGTCASFAGQAYFCGD</sequence>
<evidence type="ECO:0000313" key="2">
    <source>
        <dbReference type="Proteomes" id="UP000064967"/>
    </source>
</evidence>